<proteinExistence type="predicted"/>
<evidence type="ECO:0000313" key="2">
    <source>
        <dbReference type="EMBL" id="MDB2294643.1"/>
    </source>
</evidence>
<dbReference type="RefSeq" id="WP_271970984.1">
    <property type="nucleotide sequence ID" value="NZ_JAQLUK010000276.1"/>
</dbReference>
<protein>
    <submittedName>
        <fullName evidence="2">Uncharacterized protein</fullName>
    </submittedName>
</protein>
<dbReference type="Proteomes" id="UP001210528">
    <property type="component" value="Unassembled WGS sequence"/>
</dbReference>
<sequence length="61" mass="6608">MSDPQKPDISTVSSPRRRTLSPETFDHETVIGRTPTTVVHKVTVGDTNDPIAVKQPATHGT</sequence>
<feature type="region of interest" description="Disordered" evidence="1">
    <location>
        <begin position="1"/>
        <end position="26"/>
    </location>
</feature>
<evidence type="ECO:0000313" key="3">
    <source>
        <dbReference type="Proteomes" id="UP001210528"/>
    </source>
</evidence>
<name>A0ABT4Z8Z6_HALEZ</name>
<reference evidence="2 3" key="1">
    <citation type="submission" date="2023-01" db="EMBL/GenBank/DDBJ databases">
        <title>Halorubrum ezzemoulense from Santa Pola, Spain.</title>
        <authorList>
            <person name="Feng Y."/>
            <person name="Louyakis A.S."/>
            <person name="Gogarten J.P."/>
        </authorList>
    </citation>
    <scope>NUCLEOTIDE SEQUENCE [LARGE SCALE GENOMIC DNA]</scope>
    <source>
        <strain evidence="2 3">AMM015</strain>
    </source>
</reference>
<feature type="non-terminal residue" evidence="2">
    <location>
        <position position="61"/>
    </location>
</feature>
<accession>A0ABT4Z8Z6</accession>
<comment type="caution">
    <text evidence="2">The sequence shown here is derived from an EMBL/GenBank/DDBJ whole genome shotgun (WGS) entry which is preliminary data.</text>
</comment>
<organism evidence="2 3">
    <name type="scientific">Halorubrum ezzemoulense</name>
    <name type="common">Halorubrum chaoviator</name>
    <dbReference type="NCBI Taxonomy" id="337243"/>
    <lineage>
        <taxon>Archaea</taxon>
        <taxon>Methanobacteriati</taxon>
        <taxon>Methanobacteriota</taxon>
        <taxon>Stenosarchaea group</taxon>
        <taxon>Halobacteria</taxon>
        <taxon>Halobacteriales</taxon>
        <taxon>Haloferacaceae</taxon>
        <taxon>Halorubrum</taxon>
    </lineage>
</organism>
<evidence type="ECO:0000256" key="1">
    <source>
        <dbReference type="SAM" id="MobiDB-lite"/>
    </source>
</evidence>
<dbReference type="EMBL" id="JAQLUK010000276">
    <property type="protein sequence ID" value="MDB2294643.1"/>
    <property type="molecule type" value="Genomic_DNA"/>
</dbReference>
<keyword evidence="3" id="KW-1185">Reference proteome</keyword>
<gene>
    <name evidence="2" type="ORF">PM085_20845</name>
</gene>